<accession>A0A667ZK65</accession>
<dbReference type="InterPro" id="IPR000403">
    <property type="entry name" value="PI3/4_kinase_cat_dom"/>
</dbReference>
<dbReference type="InterPro" id="IPR011009">
    <property type="entry name" value="Kinase-like_dom_sf"/>
</dbReference>
<keyword evidence="10" id="KW-0256">Endoplasmic reticulum</keyword>
<reference evidence="21" key="1">
    <citation type="submission" date="2019-06" db="EMBL/GenBank/DDBJ databases">
        <authorList>
            <consortium name="Wellcome Sanger Institute Data Sharing"/>
        </authorList>
    </citation>
    <scope>NUCLEOTIDE SEQUENCE [LARGE SCALE GENOMIC DNA]</scope>
</reference>
<keyword evidence="13" id="KW-0496">Mitochondrion</keyword>
<keyword evidence="8" id="KW-0418">Kinase</keyword>
<reference evidence="21" key="2">
    <citation type="submission" date="2025-08" db="UniProtKB">
        <authorList>
            <consortium name="Ensembl"/>
        </authorList>
    </citation>
    <scope>IDENTIFICATION</scope>
</reference>
<dbReference type="SMART" id="SM00146">
    <property type="entry name" value="PI3Kc"/>
    <property type="match status" value="1"/>
</dbReference>
<dbReference type="SUPFAM" id="SSF56112">
    <property type="entry name" value="Protein kinase-like (PK-like)"/>
    <property type="match status" value="1"/>
</dbReference>
<evidence type="ECO:0000256" key="12">
    <source>
        <dbReference type="ARBA" id="ARBA00023098"/>
    </source>
</evidence>
<reference evidence="21" key="3">
    <citation type="submission" date="2025-09" db="UniProtKB">
        <authorList>
            <consortium name="Ensembl"/>
        </authorList>
    </citation>
    <scope>IDENTIFICATION</scope>
</reference>
<evidence type="ECO:0000256" key="2">
    <source>
        <dbReference type="ARBA" id="ARBA00001946"/>
    </source>
</evidence>
<evidence type="ECO:0000259" key="20">
    <source>
        <dbReference type="PROSITE" id="PS51545"/>
    </source>
</evidence>
<comment type="similarity">
    <text evidence="4">Belongs to the PI3/PI4-kinase family. Type III PI4K subfamily.</text>
</comment>
<evidence type="ECO:0000256" key="17">
    <source>
        <dbReference type="ARBA" id="ARBA00039877"/>
    </source>
</evidence>
<dbReference type="GeneTree" id="ENSGT00550000074892"/>
<proteinExistence type="inferred from homology"/>
<evidence type="ECO:0000256" key="15">
    <source>
        <dbReference type="ARBA" id="ARBA00036767"/>
    </source>
</evidence>
<dbReference type="PANTHER" id="PTHR10048:SF22">
    <property type="entry name" value="PHOSPHATIDYLINOSITOL 4-KINASE BETA"/>
    <property type="match status" value="1"/>
</dbReference>
<dbReference type="InterPro" id="IPR036940">
    <property type="entry name" value="PI3/4_kinase_cat_sf"/>
</dbReference>
<dbReference type="Gene3D" id="1.10.1070.11">
    <property type="entry name" value="Phosphatidylinositol 3-/4-kinase, catalytic domain"/>
    <property type="match status" value="1"/>
</dbReference>
<feature type="compositionally biased region" description="Pro residues" evidence="18">
    <location>
        <begin position="10"/>
        <end position="21"/>
    </location>
</feature>
<dbReference type="GO" id="GO:0030867">
    <property type="term" value="C:rough endoplasmic reticulum membrane"/>
    <property type="evidence" value="ECO:0007669"/>
    <property type="project" value="UniProtKB-SubCell"/>
</dbReference>
<evidence type="ECO:0000313" key="22">
    <source>
        <dbReference type="Proteomes" id="UP000472263"/>
    </source>
</evidence>
<dbReference type="FunFam" id="1.10.1070.11:FF:000004">
    <property type="entry name" value="Phosphatidylinositol 4-kinase, catalytic, beta"/>
    <property type="match status" value="1"/>
</dbReference>
<dbReference type="Pfam" id="PF21245">
    <property type="entry name" value="PI4KB-PIK1_PIK"/>
    <property type="match status" value="1"/>
</dbReference>
<feature type="domain" description="PIK helical" evidence="20">
    <location>
        <begin position="24"/>
        <end position="227"/>
    </location>
</feature>
<dbReference type="InterPro" id="IPR018936">
    <property type="entry name" value="PI3/4_kinase_CS"/>
</dbReference>
<dbReference type="GO" id="GO:0046854">
    <property type="term" value="P:phosphatidylinositol phosphate biosynthetic process"/>
    <property type="evidence" value="ECO:0007669"/>
    <property type="project" value="InterPro"/>
</dbReference>
<dbReference type="InterPro" id="IPR001263">
    <property type="entry name" value="PI3K_accessory_dom"/>
</dbReference>
<evidence type="ECO:0000256" key="18">
    <source>
        <dbReference type="SAM" id="MobiDB-lite"/>
    </source>
</evidence>
<dbReference type="InterPro" id="IPR015433">
    <property type="entry name" value="PI3/4_kinase"/>
</dbReference>
<evidence type="ECO:0000256" key="10">
    <source>
        <dbReference type="ARBA" id="ARBA00022824"/>
    </source>
</evidence>
<dbReference type="GO" id="GO:0004430">
    <property type="term" value="F:1-phosphatidylinositol 4-kinase activity"/>
    <property type="evidence" value="ECO:0007669"/>
    <property type="project" value="UniProtKB-EC"/>
</dbReference>
<dbReference type="PROSITE" id="PS51545">
    <property type="entry name" value="PIK_HELICAL"/>
    <property type="match status" value="1"/>
</dbReference>
<evidence type="ECO:0000256" key="11">
    <source>
        <dbReference type="ARBA" id="ARBA00022840"/>
    </source>
</evidence>
<dbReference type="PROSITE" id="PS00916">
    <property type="entry name" value="PI3_4_KINASE_2"/>
    <property type="match status" value="1"/>
</dbReference>
<protein>
    <recommendedName>
        <fullName evidence="17">Phosphatidylinositol 4-kinase beta</fullName>
        <ecNumber evidence="5">2.7.1.67</ecNumber>
    </recommendedName>
</protein>
<dbReference type="PANTHER" id="PTHR10048">
    <property type="entry name" value="PHOSPHATIDYLINOSITOL KINASE"/>
    <property type="match status" value="1"/>
</dbReference>
<gene>
    <name evidence="21" type="primary">pi4kb</name>
</gene>
<organism evidence="21 22">
    <name type="scientific">Myripristis murdjan</name>
    <name type="common">pinecone soldierfish</name>
    <dbReference type="NCBI Taxonomy" id="586833"/>
    <lineage>
        <taxon>Eukaryota</taxon>
        <taxon>Metazoa</taxon>
        <taxon>Chordata</taxon>
        <taxon>Craniata</taxon>
        <taxon>Vertebrata</taxon>
        <taxon>Euteleostomi</taxon>
        <taxon>Actinopterygii</taxon>
        <taxon>Neopterygii</taxon>
        <taxon>Teleostei</taxon>
        <taxon>Neoteleostei</taxon>
        <taxon>Acanthomorphata</taxon>
        <taxon>Holocentriformes</taxon>
        <taxon>Holocentridae</taxon>
        <taxon>Myripristis</taxon>
    </lineage>
</organism>
<dbReference type="PROSITE" id="PS50290">
    <property type="entry name" value="PI3_4_KINASE_3"/>
    <property type="match status" value="1"/>
</dbReference>
<sequence>MSSIFSRDPAPGPADTPPGSAPPLGVISEGLGELGPLIDAEVAQRACQEVLQKVKLQQVDDEATGPEPVANESTAPAPAPAPIREEDDDPEGPAAGSVKSARRRQRHNPSKQSWLLRLFESKLFDVSMAISYLHNSKEPGVQAYIGNRLFSFRHDDVDFYLPQLLNMYIHMDEDVGDAIKPYVVHRCRQSISFSLQCAWLLGAYSSDMHISTQRHSRGTKLRKLILSDELKPSGPRARRDPPALTPFCPAPPTEHTLSPTKRTHQRSKSDATVSISLSSNLKRTASNPKVESSQDEPVRLTPQREFIKSLMGIGKRLATLPTKEQKTQRLISELSLLNHKLPARVWLPTAASQHHIARIPHTQAVVLNSKDKAPYLIYVEILECENFETSSVPVRIPENRIRSTRSVENLPDCGMTAEQRAGSFSTVPNYDNDDEAWSVDDIGELQVELPEIHTNSCDNISQFSVDSITSLESKEPVFIAAGDIRRRLSEQLAQTPTTFKRDPEDPSAVALKEPWEEKVRRIREGSPYGHLPNWRLLSVIVKCGDDLRQELLAFQVLQQLQSIWEQERVPLWIKPYKILVLSSDSGMIEPVVNAVSLHQVKKHSQLSLLDYFLQEHGSPTTEAFLSAQRNFVQSCAGYSLICYLLQVKDRHNGNILLDAEGHIIHIDFGFILSSSPKNLGFETSAFKLTAEFVDVMGGPDGDMFNYYKMLMLQGLIAARKHMDKVVQIVEIMQQGSQLPCFHGSSTMRGLKERFHMSLTEEQLQLLVDQLVDGSMRSLTTKLYDGFQYLTNGIM</sequence>
<keyword evidence="6" id="KW-0808">Transferase</keyword>
<dbReference type="GO" id="GO:0005524">
    <property type="term" value="F:ATP binding"/>
    <property type="evidence" value="ECO:0007669"/>
    <property type="project" value="UniProtKB-KW"/>
</dbReference>
<dbReference type="InterPro" id="IPR057754">
    <property type="entry name" value="PI4-kinase_beta/PIK1_cat"/>
</dbReference>
<dbReference type="Proteomes" id="UP000472263">
    <property type="component" value="Chromosome 16"/>
</dbReference>
<evidence type="ECO:0000256" key="4">
    <source>
        <dbReference type="ARBA" id="ARBA00006209"/>
    </source>
</evidence>
<evidence type="ECO:0000256" key="1">
    <source>
        <dbReference type="ARBA" id="ARBA00001936"/>
    </source>
</evidence>
<keyword evidence="9" id="KW-1000">Mitochondrion outer membrane</keyword>
<evidence type="ECO:0000256" key="13">
    <source>
        <dbReference type="ARBA" id="ARBA00023128"/>
    </source>
</evidence>
<evidence type="ECO:0000313" key="21">
    <source>
        <dbReference type="Ensembl" id="ENSMMDP00005036224.1"/>
    </source>
</evidence>
<dbReference type="InterPro" id="IPR049160">
    <property type="entry name" value="PI4KB-PIK1_PIK"/>
</dbReference>
<keyword evidence="7" id="KW-0547">Nucleotide-binding</keyword>
<keyword evidence="11" id="KW-0067">ATP-binding</keyword>
<keyword evidence="22" id="KW-1185">Reference proteome</keyword>
<feature type="compositionally biased region" description="Polar residues" evidence="18">
    <location>
        <begin position="270"/>
        <end position="291"/>
    </location>
</feature>
<dbReference type="GO" id="GO:0005741">
    <property type="term" value="C:mitochondrial outer membrane"/>
    <property type="evidence" value="ECO:0007669"/>
    <property type="project" value="UniProtKB-SubCell"/>
</dbReference>
<dbReference type="Ensembl" id="ENSMMDT00005037011.1">
    <property type="protein sequence ID" value="ENSMMDP00005036224.1"/>
    <property type="gene ID" value="ENSMMDG00005015314.1"/>
</dbReference>
<evidence type="ECO:0000256" key="5">
    <source>
        <dbReference type="ARBA" id="ARBA00012169"/>
    </source>
</evidence>
<keyword evidence="12" id="KW-0443">Lipid metabolism</keyword>
<evidence type="ECO:0000259" key="19">
    <source>
        <dbReference type="PROSITE" id="PS50290"/>
    </source>
</evidence>
<feature type="region of interest" description="Disordered" evidence="18">
    <location>
        <begin position="1"/>
        <end position="31"/>
    </location>
</feature>
<dbReference type="Pfam" id="PF00454">
    <property type="entry name" value="PI3_PI4_kinase"/>
    <property type="match status" value="1"/>
</dbReference>
<name>A0A667ZK65_9TELE</name>
<dbReference type="FunFam" id="3.30.1010.10:FF:000031">
    <property type="entry name" value="Phosphatidylinositol 4-kinase beta"/>
    <property type="match status" value="1"/>
</dbReference>
<dbReference type="AlphaFoldDB" id="A0A667ZK65"/>
<comment type="catalytic activity">
    <reaction evidence="15">
        <text>a 1,2-diacyl-sn-glycero-3-phospho-(1D-myo-inositol) + ATP = a 1,2-diacyl-sn-glycero-3-phospho-(1D-myo-inositol 4-phosphate) + ADP + H(+)</text>
        <dbReference type="Rhea" id="RHEA:19877"/>
        <dbReference type="ChEBI" id="CHEBI:15378"/>
        <dbReference type="ChEBI" id="CHEBI:30616"/>
        <dbReference type="ChEBI" id="CHEBI:57880"/>
        <dbReference type="ChEBI" id="CHEBI:58178"/>
        <dbReference type="ChEBI" id="CHEBI:456216"/>
        <dbReference type="EC" id="2.7.1.67"/>
    </reaction>
    <physiologicalReaction direction="left-to-right" evidence="15">
        <dbReference type="Rhea" id="RHEA:19878"/>
    </physiologicalReaction>
</comment>
<evidence type="ECO:0000256" key="16">
    <source>
        <dbReference type="ARBA" id="ARBA00037860"/>
    </source>
</evidence>
<feature type="region of interest" description="Disordered" evidence="18">
    <location>
        <begin position="56"/>
        <end position="108"/>
    </location>
</feature>
<evidence type="ECO:0000256" key="9">
    <source>
        <dbReference type="ARBA" id="ARBA00022787"/>
    </source>
</evidence>
<keyword evidence="14" id="KW-0472">Membrane</keyword>
<feature type="domain" description="PI3K/PI4K catalytic" evidence="19">
    <location>
        <begin position="513"/>
        <end position="779"/>
    </location>
</feature>
<dbReference type="GO" id="GO:0048015">
    <property type="term" value="P:phosphatidylinositol-mediated signaling"/>
    <property type="evidence" value="ECO:0007669"/>
    <property type="project" value="TreeGrafter"/>
</dbReference>
<evidence type="ECO:0000256" key="6">
    <source>
        <dbReference type="ARBA" id="ARBA00022679"/>
    </source>
</evidence>
<evidence type="ECO:0000256" key="3">
    <source>
        <dbReference type="ARBA" id="ARBA00004450"/>
    </source>
</evidence>
<evidence type="ECO:0000256" key="8">
    <source>
        <dbReference type="ARBA" id="ARBA00022777"/>
    </source>
</evidence>
<dbReference type="EC" id="2.7.1.67" evidence="5"/>
<feature type="region of interest" description="Disordered" evidence="18">
    <location>
        <begin position="227"/>
        <end position="298"/>
    </location>
</feature>
<dbReference type="CDD" id="cd05168">
    <property type="entry name" value="PI4Kc_III_beta"/>
    <property type="match status" value="1"/>
</dbReference>
<dbReference type="PROSITE" id="PS00915">
    <property type="entry name" value="PI3_4_KINASE_1"/>
    <property type="match status" value="1"/>
</dbReference>
<feature type="compositionally biased region" description="Basic and acidic residues" evidence="18">
    <location>
        <begin position="227"/>
        <end position="241"/>
    </location>
</feature>
<dbReference type="Gene3D" id="3.30.1010.10">
    <property type="entry name" value="Phosphatidylinositol 3-kinase Catalytic Subunit, Chain A, domain 4"/>
    <property type="match status" value="1"/>
</dbReference>
<comment type="cofactor">
    <cofactor evidence="1">
        <name>Mn(2+)</name>
        <dbReference type="ChEBI" id="CHEBI:29035"/>
    </cofactor>
</comment>
<comment type="cofactor">
    <cofactor evidence="2">
        <name>Mg(2+)</name>
        <dbReference type="ChEBI" id="CHEBI:18420"/>
    </cofactor>
</comment>
<comment type="subcellular location">
    <subcellularLocation>
        <location evidence="3">Mitochondrion outer membrane</location>
        <topology evidence="3">Peripheral membrane protein</topology>
    </subcellularLocation>
    <subcellularLocation>
        <location evidence="16">Rough endoplasmic reticulum membrane</location>
        <topology evidence="16">Peripheral membrane protein</topology>
    </subcellularLocation>
</comment>
<evidence type="ECO:0000256" key="14">
    <source>
        <dbReference type="ARBA" id="ARBA00023136"/>
    </source>
</evidence>
<evidence type="ECO:0000256" key="7">
    <source>
        <dbReference type="ARBA" id="ARBA00022741"/>
    </source>
</evidence>